<feature type="transmembrane region" description="Helical" evidence="1">
    <location>
        <begin position="257"/>
        <end position="272"/>
    </location>
</feature>
<reference evidence="4" key="4">
    <citation type="submission" date="2023-01" db="EMBL/GenBank/DDBJ databases">
        <title>Draft genome sequence of Methylobacterium oxalidis strain NBRC 107715.</title>
        <authorList>
            <person name="Sun Q."/>
            <person name="Mori K."/>
        </authorList>
    </citation>
    <scope>NUCLEOTIDE SEQUENCE</scope>
    <source>
        <strain evidence="4">NBRC 107715</strain>
    </source>
</reference>
<gene>
    <name evidence="4" type="ORF">GCM10007888_49970</name>
    <name evidence="3" type="ORF">MOX02_15050</name>
</gene>
<dbReference type="Proteomes" id="UP001156856">
    <property type="component" value="Unassembled WGS sequence"/>
</dbReference>
<feature type="transmembrane region" description="Helical" evidence="1">
    <location>
        <begin position="162"/>
        <end position="187"/>
    </location>
</feature>
<evidence type="ECO:0000313" key="5">
    <source>
        <dbReference type="Proteomes" id="UP000321960"/>
    </source>
</evidence>
<evidence type="ECO:0000313" key="6">
    <source>
        <dbReference type="Proteomes" id="UP001156856"/>
    </source>
</evidence>
<accession>A0A512J0K3</accession>
<feature type="domain" description="Inositolphosphotransferase Aur1/Ipt1" evidence="2">
    <location>
        <begin position="103"/>
        <end position="293"/>
    </location>
</feature>
<feature type="transmembrane region" description="Helical" evidence="1">
    <location>
        <begin position="231"/>
        <end position="250"/>
    </location>
</feature>
<keyword evidence="1" id="KW-0812">Transmembrane</keyword>
<evidence type="ECO:0000256" key="1">
    <source>
        <dbReference type="SAM" id="Phobius"/>
    </source>
</evidence>
<keyword evidence="1" id="KW-0472">Membrane</keyword>
<dbReference type="SUPFAM" id="SSF48317">
    <property type="entry name" value="Acid phosphatase/Vanadium-dependent haloperoxidase"/>
    <property type="match status" value="1"/>
</dbReference>
<feature type="transmembrane region" description="Helical" evidence="1">
    <location>
        <begin position="128"/>
        <end position="150"/>
    </location>
</feature>
<dbReference type="Proteomes" id="UP000321960">
    <property type="component" value="Unassembled WGS sequence"/>
</dbReference>
<feature type="transmembrane region" description="Helical" evidence="1">
    <location>
        <begin position="15"/>
        <end position="35"/>
    </location>
</feature>
<dbReference type="InterPro" id="IPR026841">
    <property type="entry name" value="Aur1/Ipt1"/>
</dbReference>
<dbReference type="InterPro" id="IPR036938">
    <property type="entry name" value="PAP2/HPO_sf"/>
</dbReference>
<sequence>MRPAVHPEIRASAQLWHGIAAVAVVTGLALAWAGLRVDWGSVPGPLLAVVACALGSAYYGTLRMDERASVLLGSAAQLVAFTALAGPLSYAVARAGGPLWDGTLHAWDRAIGLDWRAYLAFVNDRPRLGLILSLAYQSIMPQIAVILLVLALSGRLRACRDFVLATMLAALGAVVISGLMPAMAMFVHLDINRLQDFPHLDPAAAFVHVADLNGLRDGSFRTVSLNHLEGIITFPSFHAALAAIFAHAFWQHRWTRWPGLALNLAMIAATPIDGGHYFVDVLAGLGLAALAIRLARGFNLRALGRSAPAVQAAAALRLPVPR</sequence>
<reference evidence="4" key="1">
    <citation type="journal article" date="2014" name="Int. J. Syst. Evol. Microbiol.">
        <title>Complete genome of a new Firmicutes species belonging to the dominant human colonic microbiota ('Ruminococcus bicirculans') reveals two chromosomes and a selective capacity to utilize plant glucans.</title>
        <authorList>
            <consortium name="NISC Comparative Sequencing Program"/>
            <person name="Wegmann U."/>
            <person name="Louis P."/>
            <person name="Goesmann A."/>
            <person name="Henrissat B."/>
            <person name="Duncan S.H."/>
            <person name="Flint H.J."/>
        </authorList>
    </citation>
    <scope>NUCLEOTIDE SEQUENCE</scope>
    <source>
        <strain evidence="4">NBRC 107715</strain>
    </source>
</reference>
<keyword evidence="1" id="KW-1133">Transmembrane helix</keyword>
<reference evidence="3 5" key="3">
    <citation type="submission" date="2019-07" db="EMBL/GenBank/DDBJ databases">
        <title>Whole genome shotgun sequence of Methylobacterium oxalidis NBRC 107715.</title>
        <authorList>
            <person name="Hosoyama A."/>
            <person name="Uohara A."/>
            <person name="Ohji S."/>
            <person name="Ichikawa N."/>
        </authorList>
    </citation>
    <scope>NUCLEOTIDE SEQUENCE [LARGE SCALE GENOMIC DNA]</scope>
    <source>
        <strain evidence="3 5">NBRC 107715</strain>
    </source>
</reference>
<proteinExistence type="predicted"/>
<dbReference type="GO" id="GO:0016020">
    <property type="term" value="C:membrane"/>
    <property type="evidence" value="ECO:0007669"/>
    <property type="project" value="UniProtKB-SubCell"/>
</dbReference>
<evidence type="ECO:0000259" key="2">
    <source>
        <dbReference type="Pfam" id="PF14378"/>
    </source>
</evidence>
<keyword evidence="6" id="KW-1185">Reference proteome</keyword>
<feature type="transmembrane region" description="Helical" evidence="1">
    <location>
        <begin position="41"/>
        <end position="59"/>
    </location>
</feature>
<protein>
    <recommendedName>
        <fullName evidence="2">Inositolphosphotransferase Aur1/Ipt1 domain-containing protein</fullName>
    </recommendedName>
</protein>
<dbReference type="EMBL" id="BJZU01000024">
    <property type="protein sequence ID" value="GEP03467.1"/>
    <property type="molecule type" value="Genomic_DNA"/>
</dbReference>
<organism evidence="3 5">
    <name type="scientific">Methylobacterium oxalidis</name>
    <dbReference type="NCBI Taxonomy" id="944322"/>
    <lineage>
        <taxon>Bacteria</taxon>
        <taxon>Pseudomonadati</taxon>
        <taxon>Pseudomonadota</taxon>
        <taxon>Alphaproteobacteria</taxon>
        <taxon>Hyphomicrobiales</taxon>
        <taxon>Methylobacteriaceae</taxon>
        <taxon>Methylobacterium</taxon>
    </lineage>
</organism>
<feature type="transmembrane region" description="Helical" evidence="1">
    <location>
        <begin position="71"/>
        <end position="93"/>
    </location>
</feature>
<dbReference type="RefSeq" id="WP_238179328.1">
    <property type="nucleotide sequence ID" value="NZ_BJZU01000024.1"/>
</dbReference>
<dbReference type="Pfam" id="PF14378">
    <property type="entry name" value="PAP2_3"/>
    <property type="match status" value="1"/>
</dbReference>
<name>A0A512J0K3_9HYPH</name>
<dbReference type="EMBL" id="BSPK01000107">
    <property type="protein sequence ID" value="GLS66614.1"/>
    <property type="molecule type" value="Genomic_DNA"/>
</dbReference>
<dbReference type="AlphaFoldDB" id="A0A512J0K3"/>
<evidence type="ECO:0000313" key="4">
    <source>
        <dbReference type="EMBL" id="GLS66614.1"/>
    </source>
</evidence>
<evidence type="ECO:0000313" key="3">
    <source>
        <dbReference type="EMBL" id="GEP03467.1"/>
    </source>
</evidence>
<comment type="caution">
    <text evidence="3">The sequence shown here is derived from an EMBL/GenBank/DDBJ whole genome shotgun (WGS) entry which is preliminary data.</text>
</comment>
<reference evidence="6" key="2">
    <citation type="journal article" date="2019" name="Int. J. Syst. Evol. Microbiol.">
        <title>The Global Catalogue of Microorganisms (GCM) 10K type strain sequencing project: providing services to taxonomists for standard genome sequencing and annotation.</title>
        <authorList>
            <consortium name="The Broad Institute Genomics Platform"/>
            <consortium name="The Broad Institute Genome Sequencing Center for Infectious Disease"/>
            <person name="Wu L."/>
            <person name="Ma J."/>
        </authorList>
    </citation>
    <scope>NUCLEOTIDE SEQUENCE [LARGE SCALE GENOMIC DNA]</scope>
    <source>
        <strain evidence="6">NBRC 107715</strain>
    </source>
</reference>